<feature type="domain" description="Pyridoxamine 5'-phosphate oxidase N-terminal" evidence="1">
    <location>
        <begin position="16"/>
        <end position="103"/>
    </location>
</feature>
<dbReference type="Pfam" id="PF01243">
    <property type="entry name" value="PNPOx_N"/>
    <property type="match status" value="1"/>
</dbReference>
<gene>
    <name evidence="2" type="ORF">Krac_7419</name>
</gene>
<dbReference type="STRING" id="485913.Krac_7419"/>
<keyword evidence="3" id="KW-1185">Reference proteome</keyword>
<accession>D6TS68</accession>
<dbReference type="eggNOG" id="COG3467">
    <property type="taxonomic scope" value="Bacteria"/>
</dbReference>
<dbReference type="Proteomes" id="UP000004508">
    <property type="component" value="Unassembled WGS sequence"/>
</dbReference>
<proteinExistence type="predicted"/>
<evidence type="ECO:0000259" key="1">
    <source>
        <dbReference type="Pfam" id="PF01243"/>
    </source>
</evidence>
<dbReference type="InterPro" id="IPR012349">
    <property type="entry name" value="Split_barrel_FMN-bd"/>
</dbReference>
<dbReference type="OrthoDB" id="156845at2"/>
<evidence type="ECO:0000313" key="3">
    <source>
        <dbReference type="Proteomes" id="UP000004508"/>
    </source>
</evidence>
<comment type="caution">
    <text evidence="2">The sequence shown here is derived from an EMBL/GenBank/DDBJ whole genome shotgun (WGS) entry which is preliminary data.</text>
</comment>
<dbReference type="InParanoid" id="D6TS68"/>
<sequence length="164" mass="18161">MPSKQGDVDLLQDPVAQQLLQSKSLAHLAYNWHDGTPRVVPIGFYWNGQEIVMATATDAPKTKVLKNGAKVAVSIEHDSSPPKILQIRGTVHTDTVEGLAPEYVASARRTLSEEDAQAFLAESARLYPRMTRIFIHPDWVGLLDFETRLPSAVERAIKRTSEAT</sequence>
<organism evidence="2 3">
    <name type="scientific">Ktedonobacter racemifer DSM 44963</name>
    <dbReference type="NCBI Taxonomy" id="485913"/>
    <lineage>
        <taxon>Bacteria</taxon>
        <taxon>Bacillati</taxon>
        <taxon>Chloroflexota</taxon>
        <taxon>Ktedonobacteria</taxon>
        <taxon>Ktedonobacterales</taxon>
        <taxon>Ktedonobacteraceae</taxon>
        <taxon>Ktedonobacter</taxon>
    </lineage>
</organism>
<reference evidence="2 3" key="1">
    <citation type="journal article" date="2011" name="Stand. Genomic Sci.">
        <title>Non-contiguous finished genome sequence and contextual data of the filamentous soil bacterium Ktedonobacter racemifer type strain (SOSP1-21).</title>
        <authorList>
            <person name="Chang Y.J."/>
            <person name="Land M."/>
            <person name="Hauser L."/>
            <person name="Chertkov O."/>
            <person name="Del Rio T.G."/>
            <person name="Nolan M."/>
            <person name="Copeland A."/>
            <person name="Tice H."/>
            <person name="Cheng J.F."/>
            <person name="Lucas S."/>
            <person name="Han C."/>
            <person name="Goodwin L."/>
            <person name="Pitluck S."/>
            <person name="Ivanova N."/>
            <person name="Ovchinikova G."/>
            <person name="Pati A."/>
            <person name="Chen A."/>
            <person name="Palaniappan K."/>
            <person name="Mavromatis K."/>
            <person name="Liolios K."/>
            <person name="Brettin T."/>
            <person name="Fiebig A."/>
            <person name="Rohde M."/>
            <person name="Abt B."/>
            <person name="Goker M."/>
            <person name="Detter J.C."/>
            <person name="Woyke T."/>
            <person name="Bristow J."/>
            <person name="Eisen J.A."/>
            <person name="Markowitz V."/>
            <person name="Hugenholtz P."/>
            <person name="Kyrpides N.C."/>
            <person name="Klenk H.P."/>
            <person name="Lapidus A."/>
        </authorList>
    </citation>
    <scope>NUCLEOTIDE SEQUENCE [LARGE SCALE GENOMIC DNA]</scope>
    <source>
        <strain evidence="3">DSM 44963</strain>
    </source>
</reference>
<evidence type="ECO:0000313" key="2">
    <source>
        <dbReference type="EMBL" id="EFH86141.1"/>
    </source>
</evidence>
<protein>
    <submittedName>
        <fullName evidence="2">Pyridoxamine 5'-phosphate oxidase-related FMN-binding protein</fullName>
    </submittedName>
</protein>
<dbReference type="Gene3D" id="2.30.110.10">
    <property type="entry name" value="Electron Transport, Fmn-binding Protein, Chain A"/>
    <property type="match status" value="1"/>
</dbReference>
<dbReference type="RefSeq" id="WP_007910184.1">
    <property type="nucleotide sequence ID" value="NZ_ADVG01000002.1"/>
</dbReference>
<dbReference type="EMBL" id="ADVG01000002">
    <property type="protein sequence ID" value="EFH86141.1"/>
    <property type="molecule type" value="Genomic_DNA"/>
</dbReference>
<name>D6TS68_KTERA</name>
<dbReference type="AlphaFoldDB" id="D6TS68"/>
<dbReference type="SUPFAM" id="SSF50475">
    <property type="entry name" value="FMN-binding split barrel"/>
    <property type="match status" value="1"/>
</dbReference>
<dbReference type="InterPro" id="IPR011576">
    <property type="entry name" value="Pyridox_Oxase_N"/>
</dbReference>